<name>A0A7S2XKT9_9STRA</name>
<dbReference type="GO" id="GO:0003735">
    <property type="term" value="F:structural constituent of ribosome"/>
    <property type="evidence" value="ECO:0007669"/>
    <property type="project" value="InterPro"/>
</dbReference>
<reference evidence="8" key="1">
    <citation type="submission" date="2021-01" db="EMBL/GenBank/DDBJ databases">
        <authorList>
            <person name="Corre E."/>
            <person name="Pelletier E."/>
            <person name="Niang G."/>
            <person name="Scheremetjew M."/>
            <person name="Finn R."/>
            <person name="Kale V."/>
            <person name="Holt S."/>
            <person name="Cochrane G."/>
            <person name="Meng A."/>
            <person name="Brown T."/>
            <person name="Cohen L."/>
        </authorList>
    </citation>
    <scope>NUCLEOTIDE SEQUENCE</scope>
    <source>
        <strain evidence="8">CCMP2084</strain>
    </source>
</reference>
<keyword evidence="6" id="KW-0687">Ribonucleoprotein</keyword>
<dbReference type="GO" id="GO:0005762">
    <property type="term" value="C:mitochondrial large ribosomal subunit"/>
    <property type="evidence" value="ECO:0007669"/>
    <property type="project" value="InterPro"/>
</dbReference>
<evidence type="ECO:0000256" key="5">
    <source>
        <dbReference type="ARBA" id="ARBA00023128"/>
    </source>
</evidence>
<dbReference type="EMBL" id="HBHQ01007296">
    <property type="protein sequence ID" value="CAD9813085.1"/>
    <property type="molecule type" value="Transcribed_RNA"/>
</dbReference>
<protein>
    <submittedName>
        <fullName evidence="8">Uncharacterized protein</fullName>
    </submittedName>
</protein>
<evidence type="ECO:0000256" key="1">
    <source>
        <dbReference type="ARBA" id="ARBA00004173"/>
    </source>
</evidence>
<sequence>MLWSNTLLVHTRRVLADSVGANGICYGGVRFMSKYLSKSATKRVPLSSKRARKGYYKGNGGTKEGHITSKGRFVVDFSKRLEIVMPRTLEGFQLKPYVSSTAPRFPPEMRPTGP</sequence>
<comment type="similarity">
    <text evidence="2">Belongs to the mitochondrion-specific ribosomal protein mL41 family.</text>
</comment>
<dbReference type="Pfam" id="PF09809">
    <property type="entry name" value="MRP-L27"/>
    <property type="match status" value="1"/>
</dbReference>
<feature type="chain" id="PRO_5031119783" evidence="7">
    <location>
        <begin position="17"/>
        <end position="114"/>
    </location>
</feature>
<keyword evidence="3" id="KW-0809">Transit peptide</keyword>
<organism evidence="8">
    <name type="scientific">Attheya septentrionalis</name>
    <dbReference type="NCBI Taxonomy" id="420275"/>
    <lineage>
        <taxon>Eukaryota</taxon>
        <taxon>Sar</taxon>
        <taxon>Stramenopiles</taxon>
        <taxon>Ochrophyta</taxon>
        <taxon>Bacillariophyta</taxon>
        <taxon>Coscinodiscophyceae</taxon>
        <taxon>Chaetocerotophycidae</taxon>
        <taxon>Chaetocerotales</taxon>
        <taxon>Attheyaceae</taxon>
        <taxon>Attheya</taxon>
    </lineage>
</organism>
<evidence type="ECO:0000256" key="6">
    <source>
        <dbReference type="ARBA" id="ARBA00023274"/>
    </source>
</evidence>
<evidence type="ECO:0000256" key="4">
    <source>
        <dbReference type="ARBA" id="ARBA00022980"/>
    </source>
</evidence>
<evidence type="ECO:0000256" key="3">
    <source>
        <dbReference type="ARBA" id="ARBA00022946"/>
    </source>
</evidence>
<keyword evidence="4" id="KW-0689">Ribosomal protein</keyword>
<comment type="subcellular location">
    <subcellularLocation>
        <location evidence="1">Mitochondrion</location>
    </subcellularLocation>
</comment>
<dbReference type="PANTHER" id="PTHR21338">
    <property type="entry name" value="MITOCHONDRIAL RIBOSOMAL PROTEIN L41"/>
    <property type="match status" value="1"/>
</dbReference>
<accession>A0A7S2XKT9</accession>
<gene>
    <name evidence="8" type="ORF">ASEP1449_LOCUS4910</name>
</gene>
<proteinExistence type="inferred from homology"/>
<feature type="signal peptide" evidence="7">
    <location>
        <begin position="1"/>
        <end position="16"/>
    </location>
</feature>
<dbReference type="AlphaFoldDB" id="A0A7S2XKT9"/>
<keyword evidence="7" id="KW-0732">Signal</keyword>
<evidence type="ECO:0000256" key="7">
    <source>
        <dbReference type="SAM" id="SignalP"/>
    </source>
</evidence>
<evidence type="ECO:0000256" key="2">
    <source>
        <dbReference type="ARBA" id="ARBA00010152"/>
    </source>
</evidence>
<evidence type="ECO:0000313" key="8">
    <source>
        <dbReference type="EMBL" id="CAD9813085.1"/>
    </source>
</evidence>
<dbReference type="GO" id="GO:0006412">
    <property type="term" value="P:translation"/>
    <property type="evidence" value="ECO:0007669"/>
    <property type="project" value="TreeGrafter"/>
</dbReference>
<dbReference type="PANTHER" id="PTHR21338:SF0">
    <property type="entry name" value="LARGE RIBOSOMAL SUBUNIT PROTEIN ML41"/>
    <property type="match status" value="1"/>
</dbReference>
<dbReference type="InterPro" id="IPR019189">
    <property type="entry name" value="Ribosomal_mL41"/>
</dbReference>
<keyword evidence="5" id="KW-0496">Mitochondrion</keyword>